<comment type="caution">
    <text evidence="6">The sequence shown here is derived from an EMBL/GenBank/DDBJ whole genome shotgun (WGS) entry which is preliminary data.</text>
</comment>
<protein>
    <recommendedName>
        <fullName evidence="5">Flagellar protein FliT</fullName>
    </recommendedName>
</protein>
<evidence type="ECO:0000256" key="1">
    <source>
        <dbReference type="ARBA" id="ARBA00004514"/>
    </source>
</evidence>
<proteinExistence type="predicted"/>
<evidence type="ECO:0000256" key="2">
    <source>
        <dbReference type="ARBA" id="ARBA00022490"/>
    </source>
</evidence>
<evidence type="ECO:0000256" key="5">
    <source>
        <dbReference type="ARBA" id="ARBA00093797"/>
    </source>
</evidence>
<dbReference type="Proteomes" id="UP000062317">
    <property type="component" value="Unassembled WGS sequence"/>
</dbReference>
<keyword evidence="4" id="KW-0143">Chaperone</keyword>
<dbReference type="GO" id="GO:0044781">
    <property type="term" value="P:bacterial-type flagellum organization"/>
    <property type="evidence" value="ECO:0007669"/>
    <property type="project" value="UniProtKB-KW"/>
</dbReference>
<sequence>MEHTSLTRALALTHALADAVSHDAWEHAAELVNERAALLMSLDADQTPDALAIVREIQRLDAHITEQAMAGRERLMTNHRVAMQRIDAASRYQSTGMLG</sequence>
<gene>
    <name evidence="6" type="ORF">WT27_04730</name>
</gene>
<evidence type="ECO:0000256" key="4">
    <source>
        <dbReference type="ARBA" id="ARBA00023186"/>
    </source>
</evidence>
<keyword evidence="7" id="KW-1185">Reference proteome</keyword>
<reference evidence="6 7" key="1">
    <citation type="submission" date="2015-11" db="EMBL/GenBank/DDBJ databases">
        <title>Expanding the genomic diversity of Burkholderia species for the development of highly accurate diagnostics.</title>
        <authorList>
            <person name="Sahl J."/>
            <person name="Keim P."/>
            <person name="Wagner D."/>
        </authorList>
    </citation>
    <scope>NUCLEOTIDE SEQUENCE [LARGE SCALE GENOMIC DNA]</scope>
    <source>
        <strain evidence="6 7">MSMB1301WGS</strain>
    </source>
</reference>
<keyword evidence="2" id="KW-0963">Cytoplasm</keyword>
<evidence type="ECO:0000313" key="7">
    <source>
        <dbReference type="Proteomes" id="UP000062317"/>
    </source>
</evidence>
<evidence type="ECO:0000256" key="3">
    <source>
        <dbReference type="ARBA" id="ARBA00022795"/>
    </source>
</evidence>
<organism evidence="6 7">
    <name type="scientific">Burkholderia territorii</name>
    <dbReference type="NCBI Taxonomy" id="1503055"/>
    <lineage>
        <taxon>Bacteria</taxon>
        <taxon>Pseudomonadati</taxon>
        <taxon>Pseudomonadota</taxon>
        <taxon>Betaproteobacteria</taxon>
        <taxon>Burkholderiales</taxon>
        <taxon>Burkholderiaceae</taxon>
        <taxon>Burkholderia</taxon>
        <taxon>Burkholderia cepacia complex</taxon>
    </lineage>
</organism>
<keyword evidence="3" id="KW-1005">Bacterial flagellum biogenesis</keyword>
<accession>A0A105VIT2</accession>
<dbReference type="Pfam" id="PF05400">
    <property type="entry name" value="FliT"/>
    <property type="match status" value="1"/>
</dbReference>
<comment type="subcellular location">
    <subcellularLocation>
        <location evidence="1">Cytoplasm</location>
        <location evidence="1">Cytosol</location>
    </subcellularLocation>
</comment>
<evidence type="ECO:0000313" key="6">
    <source>
        <dbReference type="EMBL" id="KVV48204.1"/>
    </source>
</evidence>
<dbReference type="RefSeq" id="WP_060106220.1">
    <property type="nucleotide sequence ID" value="NZ_CM004191.1"/>
</dbReference>
<dbReference type="InterPro" id="IPR008622">
    <property type="entry name" value="FliT"/>
</dbReference>
<dbReference type="AlphaFoldDB" id="A0A105VIT2"/>
<name>A0A105VIT2_9BURK</name>
<dbReference type="EMBL" id="LPEQ01000069">
    <property type="protein sequence ID" value="KVV48204.1"/>
    <property type="molecule type" value="Genomic_DNA"/>
</dbReference>